<dbReference type="AlphaFoldDB" id="A0A4P6JUB9"/>
<proteinExistence type="predicted"/>
<name>A0A4P6JUB9_KTERU</name>
<dbReference type="Proteomes" id="UP000290365">
    <property type="component" value="Chromosome"/>
</dbReference>
<evidence type="ECO:0000256" key="1">
    <source>
        <dbReference type="SAM" id="MobiDB-lite"/>
    </source>
</evidence>
<organism evidence="3 4">
    <name type="scientific">Ktedonosporobacter rubrisoli</name>
    <dbReference type="NCBI Taxonomy" id="2509675"/>
    <lineage>
        <taxon>Bacteria</taxon>
        <taxon>Bacillati</taxon>
        <taxon>Chloroflexota</taxon>
        <taxon>Ktedonobacteria</taxon>
        <taxon>Ktedonobacterales</taxon>
        <taxon>Ktedonosporobacteraceae</taxon>
        <taxon>Ktedonosporobacter</taxon>
    </lineage>
</organism>
<feature type="transmembrane region" description="Helical" evidence="2">
    <location>
        <begin position="48"/>
        <end position="75"/>
    </location>
</feature>
<keyword evidence="2" id="KW-0472">Membrane</keyword>
<dbReference type="KEGG" id="kbs:EPA93_22080"/>
<keyword evidence="2" id="KW-1133">Transmembrane helix</keyword>
<reference evidence="3 4" key="1">
    <citation type="submission" date="2019-01" db="EMBL/GenBank/DDBJ databases">
        <title>Ktedonosporobacter rubrisoli SCAWS-G2.</title>
        <authorList>
            <person name="Huang Y."/>
            <person name="Yan B."/>
        </authorList>
    </citation>
    <scope>NUCLEOTIDE SEQUENCE [LARGE SCALE GENOMIC DNA]</scope>
    <source>
        <strain evidence="3 4">SCAWS-G2</strain>
    </source>
</reference>
<feature type="transmembrane region" description="Helical" evidence="2">
    <location>
        <begin position="81"/>
        <end position="104"/>
    </location>
</feature>
<keyword evidence="4" id="KW-1185">Reference proteome</keyword>
<evidence type="ECO:0000313" key="4">
    <source>
        <dbReference type="Proteomes" id="UP000290365"/>
    </source>
</evidence>
<gene>
    <name evidence="3" type="ORF">EPA93_22080</name>
</gene>
<evidence type="ECO:0000256" key="2">
    <source>
        <dbReference type="SAM" id="Phobius"/>
    </source>
</evidence>
<dbReference type="EMBL" id="CP035758">
    <property type="protein sequence ID" value="QBD78536.1"/>
    <property type="molecule type" value="Genomic_DNA"/>
</dbReference>
<accession>A0A4P6JUB9</accession>
<dbReference type="RefSeq" id="WP_129889589.1">
    <property type="nucleotide sequence ID" value="NZ_CP035758.1"/>
</dbReference>
<feature type="region of interest" description="Disordered" evidence="1">
    <location>
        <begin position="1"/>
        <end position="26"/>
    </location>
</feature>
<dbReference type="OrthoDB" id="9995748at2"/>
<sequence>MPAPKGRHRGQQSKDDQSNSVGAQQTAQNEYGPLEQTYDQCSIEARSWFYVSVLAAIAATITTIVMVIELIYFILTTDKAFLFVPTLSSMVTSMITGVITYLVFSQKRYANERVDSYADKINEKADEASNAEKMRDLIEVVLESHLSKEDQSYLIKEIISRRAFIGAPLATQRKDTELME</sequence>
<protein>
    <submittedName>
        <fullName evidence="3">Uncharacterized protein</fullName>
    </submittedName>
</protein>
<evidence type="ECO:0000313" key="3">
    <source>
        <dbReference type="EMBL" id="QBD78536.1"/>
    </source>
</evidence>
<keyword evidence="2" id="KW-0812">Transmembrane</keyword>
<feature type="compositionally biased region" description="Basic residues" evidence="1">
    <location>
        <begin position="1"/>
        <end position="11"/>
    </location>
</feature>